<gene>
    <name evidence="1" type="ORF">LCGC14_2837400</name>
</gene>
<dbReference type="EMBL" id="LAZR01054205">
    <property type="protein sequence ID" value="KKK79052.1"/>
    <property type="molecule type" value="Genomic_DNA"/>
</dbReference>
<accession>A0A0F8YC85</accession>
<proteinExistence type="predicted"/>
<feature type="non-terminal residue" evidence="1">
    <location>
        <position position="1"/>
    </location>
</feature>
<reference evidence="1" key="1">
    <citation type="journal article" date="2015" name="Nature">
        <title>Complex archaea that bridge the gap between prokaryotes and eukaryotes.</title>
        <authorList>
            <person name="Spang A."/>
            <person name="Saw J.H."/>
            <person name="Jorgensen S.L."/>
            <person name="Zaremba-Niedzwiedzka K."/>
            <person name="Martijn J."/>
            <person name="Lind A.E."/>
            <person name="van Eijk R."/>
            <person name="Schleper C."/>
            <person name="Guy L."/>
            <person name="Ettema T.J."/>
        </authorList>
    </citation>
    <scope>NUCLEOTIDE SEQUENCE</scope>
</reference>
<protein>
    <submittedName>
        <fullName evidence="1">Uncharacterized protein</fullName>
    </submittedName>
</protein>
<organism evidence="1">
    <name type="scientific">marine sediment metagenome</name>
    <dbReference type="NCBI Taxonomy" id="412755"/>
    <lineage>
        <taxon>unclassified sequences</taxon>
        <taxon>metagenomes</taxon>
        <taxon>ecological metagenomes</taxon>
    </lineage>
</organism>
<dbReference type="AlphaFoldDB" id="A0A0F8YC85"/>
<comment type="caution">
    <text evidence="1">The sequence shown here is derived from an EMBL/GenBank/DDBJ whole genome shotgun (WGS) entry which is preliminary data.</text>
</comment>
<name>A0A0F8YC85_9ZZZZ</name>
<evidence type="ECO:0000313" key="1">
    <source>
        <dbReference type="EMBL" id="KKK79052.1"/>
    </source>
</evidence>
<sequence length="38" mass="4282">IKSSKHNRVQYAGTCPTIIAKFLEFVVGTSYLRLGFHV</sequence>